<feature type="transmembrane region" description="Helical" evidence="2">
    <location>
        <begin position="332"/>
        <end position="354"/>
    </location>
</feature>
<dbReference type="InterPro" id="IPR023155">
    <property type="entry name" value="Cyt_c-552/4"/>
</dbReference>
<dbReference type="PANTHER" id="PTHR35038">
    <property type="entry name" value="DISSIMILATORY SULFITE REDUCTASE SIRA"/>
    <property type="match status" value="1"/>
</dbReference>
<evidence type="ECO:0000256" key="2">
    <source>
        <dbReference type="SAM" id="Phobius"/>
    </source>
</evidence>
<gene>
    <name evidence="4" type="ORF">GPEL0_01r3548</name>
</gene>
<dbReference type="CDD" id="cd08168">
    <property type="entry name" value="Cytochrom_C3"/>
    <property type="match status" value="1"/>
</dbReference>
<evidence type="ECO:0000259" key="3">
    <source>
        <dbReference type="PROSITE" id="PS50222"/>
    </source>
</evidence>
<organism evidence="4 5">
    <name type="scientific">Geoanaerobacter pelophilus</name>
    <dbReference type="NCBI Taxonomy" id="60036"/>
    <lineage>
        <taxon>Bacteria</taxon>
        <taxon>Pseudomonadati</taxon>
        <taxon>Thermodesulfobacteriota</taxon>
        <taxon>Desulfuromonadia</taxon>
        <taxon>Geobacterales</taxon>
        <taxon>Geobacteraceae</taxon>
        <taxon>Geoanaerobacter</taxon>
    </lineage>
</organism>
<evidence type="ECO:0000313" key="4">
    <source>
        <dbReference type="EMBL" id="GAW67619.1"/>
    </source>
</evidence>
<dbReference type="InterPro" id="IPR010177">
    <property type="entry name" value="Paired_CXXCH_1"/>
</dbReference>
<sequence>MAKEGYVRYREPICFITLSIAAWLCLSVSGEPGASAFSYGTEAGKNDACLACHGDPAQVSKAVFIDTEHFNQTTHARIGCEACHGKVPAAHPDGGKVPRAGCGECHADVDQEYATGLHVKKTSCNGCHNPHLVQSPKEVSGQEINAMCSNCHNALEMTAKHGEWLPQSELHLRMLPCITCHTGAKEYYISMYIVKSKNDSLFGKQEVAGYDELKRISGGNEIVSLIDKNRDNYVSLEELRLFNRSQSSLRLHGMMTPVAVSHKFEILDDRRNCTFCHTSGPALMQTSFIAVPEADGSYSRVPVEKGAVLDALYGTPDFYMMGSTKNNALNKIGLAIICGGLIMPVGHGFVRFLTRKNRNPKEHKS</sequence>
<dbReference type="Pfam" id="PF09699">
    <property type="entry name" value="Paired_CXXCH_1"/>
    <property type="match status" value="1"/>
</dbReference>
<keyword evidence="2" id="KW-1133">Transmembrane helix</keyword>
<keyword evidence="2" id="KW-0812">Transmembrane</keyword>
<dbReference type="Pfam" id="PF13435">
    <property type="entry name" value="Cytochrome_C554"/>
    <property type="match status" value="1"/>
</dbReference>
<reference evidence="4 5" key="1">
    <citation type="submission" date="2017-04" db="EMBL/GenBank/DDBJ databases">
        <authorList>
            <consortium name="Geobacter pelophilus Genome Sequencing"/>
            <person name="Aoyagi T."/>
            <person name="Koike H."/>
            <person name="Hori T."/>
        </authorList>
    </citation>
    <scope>NUCLEOTIDE SEQUENCE [LARGE SCALE GENOMIC DNA]</scope>
    <source>
        <strain evidence="4 5">Drf2</strain>
    </source>
</reference>
<dbReference type="InterPro" id="IPR051829">
    <property type="entry name" value="Multiheme_Cytochr_ET"/>
</dbReference>
<proteinExistence type="predicted"/>
<comment type="caution">
    <text evidence="4">The sequence shown here is derived from an EMBL/GenBank/DDBJ whole genome shotgun (WGS) entry which is preliminary data.</text>
</comment>
<name>A0ABQ0ML11_9BACT</name>
<dbReference type="Gene3D" id="1.10.1130.10">
    <property type="entry name" value="Flavocytochrome C3, Chain A"/>
    <property type="match status" value="1"/>
</dbReference>
<accession>A0ABQ0ML11</accession>
<feature type="domain" description="EF-hand" evidence="3">
    <location>
        <begin position="214"/>
        <end position="249"/>
    </location>
</feature>
<dbReference type="PANTHER" id="PTHR35038:SF8">
    <property type="entry name" value="C-TYPE POLYHEME CYTOCHROME OMCC"/>
    <property type="match status" value="1"/>
</dbReference>
<keyword evidence="2" id="KW-0472">Membrane</keyword>
<dbReference type="EMBL" id="BDQG01000001">
    <property type="protein sequence ID" value="GAW67619.1"/>
    <property type="molecule type" value="Genomic_DNA"/>
</dbReference>
<dbReference type="PROSITE" id="PS50222">
    <property type="entry name" value="EF_HAND_2"/>
    <property type="match status" value="1"/>
</dbReference>
<dbReference type="InterPro" id="IPR036280">
    <property type="entry name" value="Multihaem_cyt_sf"/>
</dbReference>
<dbReference type="SUPFAM" id="SSF48695">
    <property type="entry name" value="Multiheme cytochromes"/>
    <property type="match status" value="1"/>
</dbReference>
<dbReference type="PROSITE" id="PS00018">
    <property type="entry name" value="EF_HAND_1"/>
    <property type="match status" value="1"/>
</dbReference>
<dbReference type="InterPro" id="IPR018247">
    <property type="entry name" value="EF_Hand_1_Ca_BS"/>
</dbReference>
<keyword evidence="1" id="KW-0732">Signal</keyword>
<dbReference type="Proteomes" id="UP000194153">
    <property type="component" value="Unassembled WGS sequence"/>
</dbReference>
<keyword evidence="5" id="KW-1185">Reference proteome</keyword>
<reference evidence="5" key="2">
    <citation type="submission" date="2017-05" db="EMBL/GenBank/DDBJ databases">
        <title>Draft genome sequence of Geobacter pelophilus, a iron(III)-reducing bacteria.</title>
        <authorList>
            <person name="Aoyagi T."/>
            <person name="Koike H."/>
            <person name="Morita T."/>
            <person name="Sato Y."/>
            <person name="Habe H."/>
            <person name="Hori T."/>
        </authorList>
    </citation>
    <scope>NUCLEOTIDE SEQUENCE [LARGE SCALE GENOMIC DNA]</scope>
    <source>
        <strain evidence="5">Drf2</strain>
    </source>
</reference>
<protein>
    <submittedName>
        <fullName evidence="4">Cytochrome C</fullName>
    </submittedName>
</protein>
<dbReference type="InterPro" id="IPR002048">
    <property type="entry name" value="EF_hand_dom"/>
</dbReference>
<evidence type="ECO:0000313" key="5">
    <source>
        <dbReference type="Proteomes" id="UP000194153"/>
    </source>
</evidence>
<evidence type="ECO:0000256" key="1">
    <source>
        <dbReference type="ARBA" id="ARBA00022729"/>
    </source>
</evidence>